<dbReference type="SUPFAM" id="SSF56214">
    <property type="entry name" value="4'-phosphopantetheinyl transferase"/>
    <property type="match status" value="2"/>
</dbReference>
<dbReference type="InterPro" id="IPR008278">
    <property type="entry name" value="4-PPantetheinyl_Trfase_dom"/>
</dbReference>
<evidence type="ECO:0000313" key="9">
    <source>
        <dbReference type="Proteomes" id="UP001576780"/>
    </source>
</evidence>
<gene>
    <name evidence="8" type="ORF">ACE1CA_13050</name>
</gene>
<keyword evidence="4" id="KW-0479">Metal-binding</keyword>
<dbReference type="RefSeq" id="WP_413277866.1">
    <property type="nucleotide sequence ID" value="NZ_JBHFNT010000112.1"/>
</dbReference>
<dbReference type="EMBL" id="JBHFNT010000112">
    <property type="protein sequence ID" value="MFB2835453.1"/>
    <property type="molecule type" value="Genomic_DNA"/>
</dbReference>
<dbReference type="InterPro" id="IPR004568">
    <property type="entry name" value="Ppantetheine-prot_Trfase_dom"/>
</dbReference>
<dbReference type="PANTHER" id="PTHR12215:SF10">
    <property type="entry name" value="L-AMINOADIPATE-SEMIALDEHYDE DEHYDROGENASE-PHOSPHOPANTETHEINYL TRANSFERASE"/>
    <property type="match status" value="1"/>
</dbReference>
<dbReference type="Proteomes" id="UP001576780">
    <property type="component" value="Unassembled WGS sequence"/>
</dbReference>
<dbReference type="NCBIfam" id="TIGR00556">
    <property type="entry name" value="pantethn_trn"/>
    <property type="match status" value="1"/>
</dbReference>
<dbReference type="Gene3D" id="3.90.470.20">
    <property type="entry name" value="4'-phosphopantetheinyl transferase domain"/>
    <property type="match status" value="2"/>
</dbReference>
<comment type="similarity">
    <text evidence="2">Belongs to the P-Pant transferase superfamily. Gsp/Sfp/HetI/AcpT family.</text>
</comment>
<keyword evidence="5" id="KW-0460">Magnesium</keyword>
<evidence type="ECO:0000259" key="7">
    <source>
        <dbReference type="Pfam" id="PF22624"/>
    </source>
</evidence>
<feature type="domain" description="4'-phosphopantetheinyl transferase" evidence="6">
    <location>
        <begin position="122"/>
        <end position="205"/>
    </location>
</feature>
<evidence type="ECO:0000256" key="4">
    <source>
        <dbReference type="ARBA" id="ARBA00022723"/>
    </source>
</evidence>
<evidence type="ECO:0000259" key="6">
    <source>
        <dbReference type="Pfam" id="PF01648"/>
    </source>
</evidence>
<dbReference type="GO" id="GO:0016740">
    <property type="term" value="F:transferase activity"/>
    <property type="evidence" value="ECO:0007669"/>
    <property type="project" value="UniProtKB-KW"/>
</dbReference>
<dbReference type="InterPro" id="IPR037143">
    <property type="entry name" value="4-PPantetheinyl_Trfase_dom_sf"/>
</dbReference>
<dbReference type="Pfam" id="PF22624">
    <property type="entry name" value="AASDHPPT_N"/>
    <property type="match status" value="1"/>
</dbReference>
<comment type="cofactor">
    <cofactor evidence="1">
        <name>Mg(2+)</name>
        <dbReference type="ChEBI" id="CHEBI:18420"/>
    </cofactor>
</comment>
<organism evidence="8 9">
    <name type="scientific">Floridaenema evergladense BLCC-F167</name>
    <dbReference type="NCBI Taxonomy" id="3153639"/>
    <lineage>
        <taxon>Bacteria</taxon>
        <taxon>Bacillati</taxon>
        <taxon>Cyanobacteriota</taxon>
        <taxon>Cyanophyceae</taxon>
        <taxon>Oscillatoriophycideae</taxon>
        <taxon>Aerosakkonematales</taxon>
        <taxon>Aerosakkonemataceae</taxon>
        <taxon>Floridanema</taxon>
        <taxon>Floridanema evergladense</taxon>
    </lineage>
</organism>
<dbReference type="InterPro" id="IPR050559">
    <property type="entry name" value="P-Pant_transferase_sf"/>
</dbReference>
<evidence type="ECO:0000256" key="1">
    <source>
        <dbReference type="ARBA" id="ARBA00001946"/>
    </source>
</evidence>
<protein>
    <submittedName>
        <fullName evidence="8">4'-phosphopantetheinyl transferase superfamily protein</fullName>
    </submittedName>
</protein>
<proteinExistence type="inferred from homology"/>
<dbReference type="PANTHER" id="PTHR12215">
    <property type="entry name" value="PHOSPHOPANTETHEINE TRANSFERASE"/>
    <property type="match status" value="1"/>
</dbReference>
<name>A0ABV4WK41_9CYAN</name>
<evidence type="ECO:0000313" key="8">
    <source>
        <dbReference type="EMBL" id="MFB2835453.1"/>
    </source>
</evidence>
<evidence type="ECO:0000256" key="2">
    <source>
        <dbReference type="ARBA" id="ARBA00010990"/>
    </source>
</evidence>
<sequence>MILWHFPPKNLSLRKDSLHIWRADVDLPIDLLTALAVNLSWDERQRADRFYFERDKKRFIACRGLLRMIISHYLDLEPYKLKFTYSPRGKPELDNNHTQDRLCFNVSHSQNLAVYAIALNRAVGIDLEYTRPLSDLQQLAERFFSPSEASIINALPEAQQQEVFFRLWTIKEAYLKATGEGLAGLQSIVVSFTRENTINLYNIENNVLLNSHWFCTEFNPEPEYKGALVAERKDLEENTVEYFTLTTDYILNH</sequence>
<evidence type="ECO:0000256" key="5">
    <source>
        <dbReference type="ARBA" id="ARBA00022842"/>
    </source>
</evidence>
<dbReference type="Pfam" id="PF01648">
    <property type="entry name" value="ACPS"/>
    <property type="match status" value="1"/>
</dbReference>
<feature type="domain" description="4'-phosphopantetheinyl transferase N-terminal" evidence="7">
    <location>
        <begin position="37"/>
        <end position="116"/>
    </location>
</feature>
<reference evidence="8 9" key="1">
    <citation type="submission" date="2024-09" db="EMBL/GenBank/DDBJ databases">
        <title>Floridaenema gen nov. (Aerosakkonemataceae, Aerosakkonematales ord. nov., Cyanobacteria) from benthic tropical and subtropical fresh waters, with the description of four new species.</title>
        <authorList>
            <person name="Moretto J.A."/>
            <person name="Berthold D.E."/>
            <person name="Lefler F.W."/>
            <person name="Huang I.-S."/>
            <person name="Laughinghouse H. IV."/>
        </authorList>
    </citation>
    <scope>NUCLEOTIDE SEQUENCE [LARGE SCALE GENOMIC DNA]</scope>
    <source>
        <strain evidence="8 9">BLCC-F167</strain>
    </source>
</reference>
<keyword evidence="9" id="KW-1185">Reference proteome</keyword>
<keyword evidence="3 8" id="KW-0808">Transferase</keyword>
<accession>A0ABV4WK41</accession>
<evidence type="ECO:0000256" key="3">
    <source>
        <dbReference type="ARBA" id="ARBA00022679"/>
    </source>
</evidence>
<comment type="caution">
    <text evidence="8">The sequence shown here is derived from an EMBL/GenBank/DDBJ whole genome shotgun (WGS) entry which is preliminary data.</text>
</comment>
<dbReference type="InterPro" id="IPR055066">
    <property type="entry name" value="AASDHPPT_N"/>
</dbReference>